<evidence type="ECO:0000313" key="3">
    <source>
        <dbReference type="Proteomes" id="UP000720189"/>
    </source>
</evidence>
<dbReference type="AlphaFoldDB" id="A0A9P9G300"/>
<protein>
    <submittedName>
        <fullName evidence="2">Uncharacterized protein</fullName>
    </submittedName>
</protein>
<accession>A0A9P9G300</accession>
<evidence type="ECO:0000313" key="2">
    <source>
        <dbReference type="EMBL" id="KAH7231278.1"/>
    </source>
</evidence>
<gene>
    <name evidence="2" type="ORF">BKA55DRAFT_582133</name>
</gene>
<organism evidence="2 3">
    <name type="scientific">Fusarium redolens</name>
    <dbReference type="NCBI Taxonomy" id="48865"/>
    <lineage>
        <taxon>Eukaryota</taxon>
        <taxon>Fungi</taxon>
        <taxon>Dikarya</taxon>
        <taxon>Ascomycota</taxon>
        <taxon>Pezizomycotina</taxon>
        <taxon>Sordariomycetes</taxon>
        <taxon>Hypocreomycetidae</taxon>
        <taxon>Hypocreales</taxon>
        <taxon>Nectriaceae</taxon>
        <taxon>Fusarium</taxon>
        <taxon>Fusarium redolens species complex</taxon>
    </lineage>
</organism>
<sequence length="209" mass="24027">MAVTRSSRTPSSTSYSKNVKPCHIHNEPPANSFKSISIEPKPRRYPFRHPERRRPGQGVTLHSTGARPTRSSKKLPAIPTNSAVDLSQARSHRHSNSDLSQHCERSFKPIYNYRAKRRMGNLKRFNMACIRSANKTLDIWESWDATYRESPYEMKRNAALVTTAIQTSHYFTKHFEDVGGDNKPKLYKHETIQRLNESVLRRSPGLPIV</sequence>
<reference evidence="2" key="1">
    <citation type="journal article" date="2021" name="Nat. Commun.">
        <title>Genetic determinants of endophytism in the Arabidopsis root mycobiome.</title>
        <authorList>
            <person name="Mesny F."/>
            <person name="Miyauchi S."/>
            <person name="Thiergart T."/>
            <person name="Pickel B."/>
            <person name="Atanasova L."/>
            <person name="Karlsson M."/>
            <person name="Huettel B."/>
            <person name="Barry K.W."/>
            <person name="Haridas S."/>
            <person name="Chen C."/>
            <person name="Bauer D."/>
            <person name="Andreopoulos W."/>
            <person name="Pangilinan J."/>
            <person name="LaButti K."/>
            <person name="Riley R."/>
            <person name="Lipzen A."/>
            <person name="Clum A."/>
            <person name="Drula E."/>
            <person name="Henrissat B."/>
            <person name="Kohler A."/>
            <person name="Grigoriev I.V."/>
            <person name="Martin F.M."/>
            <person name="Hacquard S."/>
        </authorList>
    </citation>
    <scope>NUCLEOTIDE SEQUENCE</scope>
    <source>
        <strain evidence="2">MPI-CAGE-AT-0023</strain>
    </source>
</reference>
<feature type="region of interest" description="Disordered" evidence="1">
    <location>
        <begin position="1"/>
        <end position="101"/>
    </location>
</feature>
<dbReference type="Proteomes" id="UP000720189">
    <property type="component" value="Unassembled WGS sequence"/>
</dbReference>
<comment type="caution">
    <text evidence="2">The sequence shown here is derived from an EMBL/GenBank/DDBJ whole genome shotgun (WGS) entry which is preliminary data.</text>
</comment>
<feature type="compositionally biased region" description="Low complexity" evidence="1">
    <location>
        <begin position="1"/>
        <end position="16"/>
    </location>
</feature>
<dbReference type="GeneID" id="70224048"/>
<evidence type="ECO:0000256" key="1">
    <source>
        <dbReference type="SAM" id="MobiDB-lite"/>
    </source>
</evidence>
<dbReference type="OrthoDB" id="5072134at2759"/>
<feature type="compositionally biased region" description="Basic residues" evidence="1">
    <location>
        <begin position="43"/>
        <end position="52"/>
    </location>
</feature>
<dbReference type="RefSeq" id="XP_046043387.1">
    <property type="nucleotide sequence ID" value="XM_046194094.1"/>
</dbReference>
<feature type="compositionally biased region" description="Polar residues" evidence="1">
    <location>
        <begin position="79"/>
        <end position="89"/>
    </location>
</feature>
<name>A0A9P9G300_FUSRE</name>
<keyword evidence="3" id="KW-1185">Reference proteome</keyword>
<proteinExistence type="predicted"/>
<dbReference type="EMBL" id="JAGMUX010000021">
    <property type="protein sequence ID" value="KAH7231278.1"/>
    <property type="molecule type" value="Genomic_DNA"/>
</dbReference>